<feature type="transmembrane region" description="Helical" evidence="7">
    <location>
        <begin position="194"/>
        <end position="214"/>
    </location>
</feature>
<feature type="transmembrane region" description="Helical" evidence="7">
    <location>
        <begin position="305"/>
        <end position="323"/>
    </location>
</feature>
<dbReference type="InterPro" id="IPR050794">
    <property type="entry name" value="CPA2_transporter"/>
</dbReference>
<dbReference type="Pfam" id="PF00999">
    <property type="entry name" value="Na_H_Exchanger"/>
    <property type="match status" value="1"/>
</dbReference>
<keyword evidence="4 7" id="KW-1133">Transmembrane helix</keyword>
<keyword evidence="10" id="KW-1185">Reference proteome</keyword>
<comment type="caution">
    <text evidence="9">The sequence shown here is derived from an EMBL/GenBank/DDBJ whole genome shotgun (WGS) entry which is preliminary data.</text>
</comment>
<evidence type="ECO:0000256" key="3">
    <source>
        <dbReference type="ARBA" id="ARBA00022692"/>
    </source>
</evidence>
<reference evidence="9 10" key="1">
    <citation type="submission" date="2024-06" db="EMBL/GenBank/DDBJ databases">
        <title>The Natural Products Discovery Center: Release of the First 8490 Sequenced Strains for Exploring Actinobacteria Biosynthetic Diversity.</title>
        <authorList>
            <person name="Kalkreuter E."/>
            <person name="Kautsar S.A."/>
            <person name="Yang D."/>
            <person name="Bader C.D."/>
            <person name="Teijaro C.N."/>
            <person name="Fluegel L."/>
            <person name="Davis C.M."/>
            <person name="Simpson J.R."/>
            <person name="Lauterbach L."/>
            <person name="Steele A.D."/>
            <person name="Gui C."/>
            <person name="Meng S."/>
            <person name="Li G."/>
            <person name="Viehrig K."/>
            <person name="Ye F."/>
            <person name="Su P."/>
            <person name="Kiefer A.F."/>
            <person name="Nichols A."/>
            <person name="Cepeda A.J."/>
            <person name="Yan W."/>
            <person name="Fan B."/>
            <person name="Jiang Y."/>
            <person name="Adhikari A."/>
            <person name="Zheng C.-J."/>
            <person name="Schuster L."/>
            <person name="Cowan T.M."/>
            <person name="Smanski M.J."/>
            <person name="Chevrette M.G."/>
            <person name="De Carvalho L.P.S."/>
            <person name="Shen B."/>
        </authorList>
    </citation>
    <scope>NUCLEOTIDE SEQUENCE [LARGE SCALE GENOMIC DNA]</scope>
    <source>
        <strain evidence="9 10">NPDC006434</strain>
    </source>
</reference>
<name>A0ABV2URY3_9ACTN</name>
<comment type="subcellular location">
    <subcellularLocation>
        <location evidence="1">Membrane</location>
        <topology evidence="1">Multi-pass membrane protein</topology>
    </subcellularLocation>
</comment>
<dbReference type="Proteomes" id="UP001550210">
    <property type="component" value="Unassembled WGS sequence"/>
</dbReference>
<feature type="domain" description="Cation/H+ exchanger transmembrane" evidence="8">
    <location>
        <begin position="22"/>
        <end position="392"/>
    </location>
</feature>
<feature type="transmembrane region" description="Helical" evidence="7">
    <location>
        <begin position="98"/>
        <end position="120"/>
    </location>
</feature>
<evidence type="ECO:0000256" key="2">
    <source>
        <dbReference type="ARBA" id="ARBA00022448"/>
    </source>
</evidence>
<dbReference type="Gene3D" id="1.20.1530.20">
    <property type="match status" value="1"/>
</dbReference>
<keyword evidence="3 7" id="KW-0812">Transmembrane</keyword>
<sequence>MPGSTIAHFFLALAVVLGCARLLGSLARRLGQPPVVGEICAGLLVSPMLLSPGQVGAILPTEVIPPLSAVADIGLAAFMFIAGYELDTLLWRRRWKASLGLIAGSIVCPLALGAALAVPLAERHASGDRTAFVLFVALAMSVTALPVLARIIRDRGLSGNPVGSLALGAAAIGDLFAWVSLAGVVAYAGAASTVQVALLPVYLIVMLTVVRPLLGKVVREARKRGSAPAALVPALFVGLLLSCAATELAGVHFIFGAFAFGAVMPRQALGDELSGPVTEAMGQLGRFLLPPYFVLAGMKVDLSDLGASAVLLLVLVLGAAMVSKTGGAYLGARLSGIDHAEALPTAVLMNTRGLTEIVIVAVALDAGIIDQGFYSVMVVMAIVTTAMTGPLLTLIETHRRFPAPVRPGSNVLEESR</sequence>
<feature type="transmembrane region" description="Helical" evidence="7">
    <location>
        <begin position="67"/>
        <end position="86"/>
    </location>
</feature>
<evidence type="ECO:0000256" key="1">
    <source>
        <dbReference type="ARBA" id="ARBA00004141"/>
    </source>
</evidence>
<dbReference type="EMBL" id="JBEXPZ010000005">
    <property type="protein sequence ID" value="MET9843922.1"/>
    <property type="molecule type" value="Genomic_DNA"/>
</dbReference>
<accession>A0ABV2URY3</accession>
<gene>
    <name evidence="9" type="ORF">ABZZ21_04935</name>
</gene>
<feature type="transmembrane region" description="Helical" evidence="7">
    <location>
        <begin position="132"/>
        <end position="152"/>
    </location>
</feature>
<dbReference type="InterPro" id="IPR038770">
    <property type="entry name" value="Na+/solute_symporter_sf"/>
</dbReference>
<evidence type="ECO:0000313" key="9">
    <source>
        <dbReference type="EMBL" id="MET9843922.1"/>
    </source>
</evidence>
<keyword evidence="5" id="KW-0406">Ion transport</keyword>
<keyword evidence="2" id="KW-0813">Transport</keyword>
<evidence type="ECO:0000256" key="5">
    <source>
        <dbReference type="ARBA" id="ARBA00023065"/>
    </source>
</evidence>
<feature type="transmembrane region" description="Helical" evidence="7">
    <location>
        <begin position="235"/>
        <end position="260"/>
    </location>
</feature>
<feature type="transmembrane region" description="Helical" evidence="7">
    <location>
        <begin position="373"/>
        <end position="395"/>
    </location>
</feature>
<evidence type="ECO:0000256" key="4">
    <source>
        <dbReference type="ARBA" id="ARBA00022989"/>
    </source>
</evidence>
<dbReference type="PANTHER" id="PTHR32468">
    <property type="entry name" value="CATION/H + ANTIPORTER"/>
    <property type="match status" value="1"/>
</dbReference>
<keyword evidence="6 7" id="KW-0472">Membrane</keyword>
<evidence type="ECO:0000256" key="6">
    <source>
        <dbReference type="ARBA" id="ARBA00023136"/>
    </source>
</evidence>
<organism evidence="9 10">
    <name type="scientific">Streptomyces ossamyceticus</name>
    <dbReference type="NCBI Taxonomy" id="249581"/>
    <lineage>
        <taxon>Bacteria</taxon>
        <taxon>Bacillati</taxon>
        <taxon>Actinomycetota</taxon>
        <taxon>Actinomycetes</taxon>
        <taxon>Kitasatosporales</taxon>
        <taxon>Streptomycetaceae</taxon>
        <taxon>Streptomyces</taxon>
    </lineage>
</organism>
<protein>
    <submittedName>
        <fullName evidence="9">Cation:proton antiporter</fullName>
    </submittedName>
</protein>
<evidence type="ECO:0000256" key="7">
    <source>
        <dbReference type="SAM" id="Phobius"/>
    </source>
</evidence>
<feature type="transmembrane region" description="Helical" evidence="7">
    <location>
        <begin position="164"/>
        <end position="188"/>
    </location>
</feature>
<dbReference type="PANTHER" id="PTHR32468:SF0">
    <property type="entry name" value="K(+)_H(+) ANTIPORTER 1"/>
    <property type="match status" value="1"/>
</dbReference>
<feature type="transmembrane region" description="Helical" evidence="7">
    <location>
        <begin position="35"/>
        <end position="55"/>
    </location>
</feature>
<feature type="transmembrane region" description="Helical" evidence="7">
    <location>
        <begin position="6"/>
        <end position="23"/>
    </location>
</feature>
<proteinExistence type="predicted"/>
<evidence type="ECO:0000259" key="8">
    <source>
        <dbReference type="Pfam" id="PF00999"/>
    </source>
</evidence>
<dbReference type="RefSeq" id="WP_355392583.1">
    <property type="nucleotide sequence ID" value="NZ_JBEGHN010000023.1"/>
</dbReference>
<dbReference type="InterPro" id="IPR006153">
    <property type="entry name" value="Cation/H_exchanger_TM"/>
</dbReference>
<evidence type="ECO:0000313" key="10">
    <source>
        <dbReference type="Proteomes" id="UP001550210"/>
    </source>
</evidence>